<accession>A0A7M1KMZ2</accession>
<organism evidence="2 3">
    <name type="scientific">Pseudomonas poae</name>
    <dbReference type="NCBI Taxonomy" id="200451"/>
    <lineage>
        <taxon>Bacteria</taxon>
        <taxon>Pseudomonadati</taxon>
        <taxon>Pseudomonadota</taxon>
        <taxon>Gammaproteobacteria</taxon>
        <taxon>Pseudomonadales</taxon>
        <taxon>Pseudomonadaceae</taxon>
        <taxon>Pseudomonas</taxon>
    </lineage>
</organism>
<name>A0A7M1KMZ2_9PSED</name>
<evidence type="ECO:0000313" key="3">
    <source>
        <dbReference type="Proteomes" id="UP000594923"/>
    </source>
</evidence>
<evidence type="ECO:0000256" key="1">
    <source>
        <dbReference type="SAM" id="MobiDB-lite"/>
    </source>
</evidence>
<dbReference type="Proteomes" id="UP000594923">
    <property type="component" value="Chromosome"/>
</dbReference>
<dbReference type="RefSeq" id="WP_197628593.1">
    <property type="nucleotide sequence ID" value="NZ_CP063073.1"/>
</dbReference>
<dbReference type="AlphaFoldDB" id="A0A7M1KMZ2"/>
<sequence length="136" mass="15113">MSIGAIQPVVVTPPRSGDSWNPVPAQRPEGPPSHWSDYQLIEQVGKHFNEFGGGDEYVNFKELKQAAGLLPSDKTYSAEAQAVATEILARPKVLRKLDIGVYRGRPGKEDGRFDMDNVDHTKKHSSRLAPNYHSIF</sequence>
<reference evidence="2 3" key="1">
    <citation type="submission" date="2020-10" db="EMBL/GenBank/DDBJ databases">
        <title>High quality whole genome sequence of Pseudomonas poae PMA22.</title>
        <authorList>
            <person name="Hernandez J.G."/>
            <person name="Rodriguez P."/>
            <person name="Cuevas C."/>
            <person name="de la Calle F."/>
            <person name="Galan B."/>
            <person name="Garcia J.L."/>
        </authorList>
    </citation>
    <scope>NUCLEOTIDE SEQUENCE [LARGE SCALE GENOMIC DNA]</scope>
    <source>
        <strain evidence="2 3">PMA22</strain>
    </source>
</reference>
<feature type="region of interest" description="Disordered" evidence="1">
    <location>
        <begin position="1"/>
        <end position="33"/>
    </location>
</feature>
<dbReference type="EMBL" id="CP063073">
    <property type="protein sequence ID" value="QOQ77583.1"/>
    <property type="molecule type" value="Genomic_DNA"/>
</dbReference>
<proteinExistence type="predicted"/>
<evidence type="ECO:0000313" key="2">
    <source>
        <dbReference type="EMBL" id="QOQ77583.1"/>
    </source>
</evidence>
<protein>
    <submittedName>
        <fullName evidence="2">Uncharacterized protein</fullName>
    </submittedName>
</protein>
<gene>
    <name evidence="2" type="ORF">IMF22_11350</name>
</gene>